<evidence type="ECO:0000259" key="1">
    <source>
        <dbReference type="PROSITE" id="PS51390"/>
    </source>
</evidence>
<dbReference type="PROSITE" id="PS51390">
    <property type="entry name" value="WAP"/>
    <property type="match status" value="1"/>
</dbReference>
<proteinExistence type="predicted"/>
<dbReference type="GO" id="GO:0005576">
    <property type="term" value="C:extracellular region"/>
    <property type="evidence" value="ECO:0007669"/>
    <property type="project" value="InterPro"/>
</dbReference>
<dbReference type="Ensembl" id="ENSCPBT00000029513.1">
    <property type="protein sequence ID" value="ENSCPBP00000025051.1"/>
    <property type="gene ID" value="ENSCPBG00000017825.1"/>
</dbReference>
<keyword evidence="3" id="KW-1185">Reference proteome</keyword>
<dbReference type="InterPro" id="IPR008197">
    <property type="entry name" value="WAP_dom"/>
</dbReference>
<evidence type="ECO:0000313" key="3">
    <source>
        <dbReference type="Proteomes" id="UP000694380"/>
    </source>
</evidence>
<dbReference type="Proteomes" id="UP000694380">
    <property type="component" value="Unplaced"/>
</dbReference>
<reference evidence="2" key="2">
    <citation type="submission" date="2025-09" db="UniProtKB">
        <authorList>
            <consortium name="Ensembl"/>
        </authorList>
    </citation>
    <scope>IDENTIFICATION</scope>
</reference>
<dbReference type="Pfam" id="PF00095">
    <property type="entry name" value="WAP"/>
    <property type="match status" value="1"/>
</dbReference>
<dbReference type="AlphaFoldDB" id="A0A8C3HX64"/>
<dbReference type="SUPFAM" id="SSF57256">
    <property type="entry name" value="Elafin-like"/>
    <property type="match status" value="1"/>
</dbReference>
<accession>A0A8C3HX64</accession>
<protein>
    <recommendedName>
        <fullName evidence="1">WAP domain-containing protein</fullName>
    </recommendedName>
</protein>
<reference evidence="2" key="1">
    <citation type="submission" date="2025-08" db="UniProtKB">
        <authorList>
            <consortium name="Ensembl"/>
        </authorList>
    </citation>
    <scope>IDENTIFICATION</scope>
</reference>
<dbReference type="GO" id="GO:0030414">
    <property type="term" value="F:peptidase inhibitor activity"/>
    <property type="evidence" value="ECO:0007669"/>
    <property type="project" value="InterPro"/>
</dbReference>
<dbReference type="Gene3D" id="4.10.75.10">
    <property type="entry name" value="Elafin-like"/>
    <property type="match status" value="1"/>
</dbReference>
<evidence type="ECO:0000313" key="2">
    <source>
        <dbReference type="Ensembl" id="ENSCPBP00000025051.1"/>
    </source>
</evidence>
<dbReference type="InterPro" id="IPR036645">
    <property type="entry name" value="Elafin-like_sf"/>
</dbReference>
<dbReference type="GeneTree" id="ENSGT01140000283560"/>
<feature type="domain" description="WAP" evidence="1">
    <location>
        <begin position="24"/>
        <end position="73"/>
    </location>
</feature>
<dbReference type="CDD" id="cd00199">
    <property type="entry name" value="WAP"/>
    <property type="match status" value="1"/>
</dbReference>
<dbReference type="SMART" id="SM00217">
    <property type="entry name" value="WAP"/>
    <property type="match status" value="1"/>
</dbReference>
<sequence length="79" mass="8851">PVLPEPVSPLITHLLLAGVQLLDPSAYQQALLNPANDIRCIREEPDECARDAHCRGKKKCCHFFCAMRCVDPEKGKRHS</sequence>
<organism evidence="2 3">
    <name type="scientific">Chrysemys picta bellii</name>
    <name type="common">Western painted turtle</name>
    <name type="synonym">Emys bellii</name>
    <dbReference type="NCBI Taxonomy" id="8478"/>
    <lineage>
        <taxon>Eukaryota</taxon>
        <taxon>Metazoa</taxon>
        <taxon>Chordata</taxon>
        <taxon>Craniata</taxon>
        <taxon>Vertebrata</taxon>
        <taxon>Euteleostomi</taxon>
        <taxon>Archelosauria</taxon>
        <taxon>Testudinata</taxon>
        <taxon>Testudines</taxon>
        <taxon>Cryptodira</taxon>
        <taxon>Durocryptodira</taxon>
        <taxon>Testudinoidea</taxon>
        <taxon>Emydidae</taxon>
        <taxon>Chrysemys</taxon>
    </lineage>
</organism>
<name>A0A8C3HX64_CHRPI</name>